<dbReference type="AlphaFoldDB" id="F6SAV1"/>
<sequence length="205" mass="22472">VMKFKGREKKLMKTAAHPGLSSFSGLCLDFFRAWSISFTAGILGHKCSLDANLWRPLGGPFLFLPEDVRLPGHLHCQPLRFCLRLSLGLCLFPRLQLGGRPLGRARFRGPQEFSSPGAFPLLVDDHRGQSLCLGLHPALAENVMDVELLADVGLQHALDEVLALVCQVLGVWEVHMVRLLGTRHLPDVGVVLGHGAADHDVEDHA</sequence>
<proteinExistence type="predicted"/>
<name>F6SAV1_MACMU</name>
<feature type="non-terminal residue" evidence="1">
    <location>
        <position position="205"/>
    </location>
</feature>
<evidence type="ECO:0000313" key="1">
    <source>
        <dbReference type="EMBL" id="EHH20012.1"/>
    </source>
</evidence>
<dbReference type="HOGENOM" id="CLU_1340267_0_0_1"/>
<dbReference type="EMBL" id="CM001262">
    <property type="protein sequence ID" value="EHH20012.1"/>
    <property type="molecule type" value="Genomic_DNA"/>
</dbReference>
<organism evidence="1">
    <name type="scientific">Macaca mulatta</name>
    <name type="common">Rhesus macaque</name>
    <dbReference type="NCBI Taxonomy" id="9544"/>
    <lineage>
        <taxon>Eukaryota</taxon>
        <taxon>Metazoa</taxon>
        <taxon>Chordata</taxon>
        <taxon>Craniata</taxon>
        <taxon>Vertebrata</taxon>
        <taxon>Euteleostomi</taxon>
        <taxon>Mammalia</taxon>
        <taxon>Eutheria</taxon>
        <taxon>Euarchontoglires</taxon>
        <taxon>Primates</taxon>
        <taxon>Haplorrhini</taxon>
        <taxon>Catarrhini</taxon>
        <taxon>Cercopithecidae</taxon>
        <taxon>Cercopithecinae</taxon>
        <taxon>Macaca</taxon>
    </lineage>
</organism>
<feature type="non-terminal residue" evidence="1">
    <location>
        <position position="1"/>
    </location>
</feature>
<reference evidence="1" key="1">
    <citation type="journal article" date="2011" name="Nat. Biotechnol.">
        <title>Genome sequencing and comparison of two nonhuman primate animal models, the cynomolgus and Chinese rhesus macaques.</title>
        <authorList>
            <person name="Yan G."/>
            <person name="Zhang G."/>
            <person name="Fang X."/>
            <person name="Zhang Y."/>
            <person name="Li C."/>
            <person name="Ling F."/>
            <person name="Cooper D.N."/>
            <person name="Li Q."/>
            <person name="Li Y."/>
            <person name="van Gool A.J."/>
            <person name="Du H."/>
            <person name="Chen J."/>
            <person name="Chen R."/>
            <person name="Zhang P."/>
            <person name="Huang Z."/>
            <person name="Thompson J.R."/>
            <person name="Meng Y."/>
            <person name="Bai Y."/>
            <person name="Wang J."/>
            <person name="Zhuo M."/>
            <person name="Wang T."/>
            <person name="Huang Y."/>
            <person name="Wei L."/>
            <person name="Li J."/>
            <person name="Wang Z."/>
            <person name="Hu H."/>
            <person name="Yang P."/>
            <person name="Le L."/>
            <person name="Stenson P.D."/>
            <person name="Li B."/>
            <person name="Liu X."/>
            <person name="Ball E.V."/>
            <person name="An N."/>
            <person name="Huang Q."/>
            <person name="Zhang Y."/>
            <person name="Fan W."/>
            <person name="Zhang X."/>
            <person name="Li Y."/>
            <person name="Wang W."/>
            <person name="Katze M.G."/>
            <person name="Su B."/>
            <person name="Nielsen R."/>
            <person name="Yang H."/>
            <person name="Wang J."/>
            <person name="Wang X."/>
            <person name="Wang J."/>
        </authorList>
    </citation>
    <scope>NUCLEOTIDE SEQUENCE [LARGE SCALE GENOMIC DNA]</scope>
    <source>
        <strain evidence="1">CR-5</strain>
    </source>
</reference>
<protein>
    <submittedName>
        <fullName evidence="1">Uncharacterized protein</fullName>
    </submittedName>
</protein>
<accession>F6SAV1</accession>
<dbReference type="Proteomes" id="UP000013456">
    <property type="component" value="Chromosome 10"/>
</dbReference>
<gene>
    <name evidence="1" type="ORF">EGK_02777</name>
</gene>